<dbReference type="VEuPathDB" id="ToxoDB:CSUI_008796"/>
<dbReference type="EMBL" id="MIGC01005032">
    <property type="protein sequence ID" value="PHJ17381.1"/>
    <property type="molecule type" value="Genomic_DNA"/>
</dbReference>
<proteinExistence type="predicted"/>
<feature type="non-terminal residue" evidence="1">
    <location>
        <position position="1"/>
    </location>
</feature>
<reference evidence="1 2" key="1">
    <citation type="journal article" date="2017" name="Int. J. Parasitol.">
        <title>The genome of the protozoan parasite Cystoisospora suis and a reverse vaccinology approach to identify vaccine candidates.</title>
        <authorList>
            <person name="Palmieri N."/>
            <person name="Shrestha A."/>
            <person name="Ruttkowski B."/>
            <person name="Beck T."/>
            <person name="Vogl C."/>
            <person name="Tomley F."/>
            <person name="Blake D.P."/>
            <person name="Joachim A."/>
        </authorList>
    </citation>
    <scope>NUCLEOTIDE SEQUENCE [LARGE SCALE GENOMIC DNA]</scope>
    <source>
        <strain evidence="1 2">Wien I</strain>
    </source>
</reference>
<comment type="caution">
    <text evidence="1">The sequence shown here is derived from an EMBL/GenBank/DDBJ whole genome shotgun (WGS) entry which is preliminary data.</text>
</comment>
<dbReference type="AlphaFoldDB" id="A0A2C6JL77"/>
<evidence type="ECO:0000313" key="1">
    <source>
        <dbReference type="EMBL" id="PHJ17381.1"/>
    </source>
</evidence>
<sequence length="79" mass="9501">RNRRSLLRHASAHERGRENFYWLRVARSLRRLRNNPYLYYMCDFGETTVLEEWAGQKPESIHRVLRPPSDWAASTEGRL</sequence>
<keyword evidence="2" id="KW-1185">Reference proteome</keyword>
<accession>A0A2C6JL77</accession>
<name>A0A2C6JL77_9APIC</name>
<dbReference type="Proteomes" id="UP000221165">
    <property type="component" value="Unassembled WGS sequence"/>
</dbReference>
<evidence type="ECO:0000313" key="2">
    <source>
        <dbReference type="Proteomes" id="UP000221165"/>
    </source>
</evidence>
<organism evidence="1 2">
    <name type="scientific">Cystoisospora suis</name>
    <dbReference type="NCBI Taxonomy" id="483139"/>
    <lineage>
        <taxon>Eukaryota</taxon>
        <taxon>Sar</taxon>
        <taxon>Alveolata</taxon>
        <taxon>Apicomplexa</taxon>
        <taxon>Conoidasida</taxon>
        <taxon>Coccidia</taxon>
        <taxon>Eucoccidiorida</taxon>
        <taxon>Eimeriorina</taxon>
        <taxon>Sarcocystidae</taxon>
        <taxon>Cystoisospora</taxon>
    </lineage>
</organism>
<dbReference type="RefSeq" id="XP_067919102.1">
    <property type="nucleotide sequence ID" value="XM_068068921.1"/>
</dbReference>
<dbReference type="GeneID" id="94432132"/>
<protein>
    <submittedName>
        <fullName evidence="1">Uncharacterized protein</fullName>
    </submittedName>
</protein>
<gene>
    <name evidence="1" type="ORF">CSUI_008796</name>
</gene>